<dbReference type="GO" id="GO:0008444">
    <property type="term" value="F:CDP-diacylglycerol-glycerol-3-phosphate 3-phosphatidyltransferase activity"/>
    <property type="evidence" value="ECO:0007669"/>
    <property type="project" value="UniProtKB-EC"/>
</dbReference>
<evidence type="ECO:0000313" key="12">
    <source>
        <dbReference type="EMBL" id="KAH3664500.1"/>
    </source>
</evidence>
<evidence type="ECO:0000256" key="7">
    <source>
        <dbReference type="ARBA" id="ARBA00023209"/>
    </source>
</evidence>
<dbReference type="CDD" id="cd09135">
    <property type="entry name" value="PLDc_PGS1_euk_1"/>
    <property type="match status" value="1"/>
</dbReference>
<evidence type="ECO:0000256" key="10">
    <source>
        <dbReference type="RuleBase" id="RU365024"/>
    </source>
</evidence>
<keyword evidence="13" id="KW-1185">Reference proteome</keyword>
<feature type="domain" description="PLD phosphodiesterase" evidence="11">
    <location>
        <begin position="401"/>
        <end position="434"/>
    </location>
</feature>
<dbReference type="PANTHER" id="PTHR12586:SF1">
    <property type="entry name" value="CDP-DIACYLGLYCEROL--GLYCEROL-3-PHOSPHATE 3-PHOSPHATIDYLTRANSFERASE, MITOCHONDRIAL"/>
    <property type="match status" value="1"/>
</dbReference>
<dbReference type="AlphaFoldDB" id="A0A9P8P3E8"/>
<evidence type="ECO:0000256" key="2">
    <source>
        <dbReference type="ARBA" id="ARBA00010682"/>
    </source>
</evidence>
<evidence type="ECO:0000256" key="3">
    <source>
        <dbReference type="ARBA" id="ARBA00022516"/>
    </source>
</evidence>
<keyword evidence="10" id="KW-0547">Nucleotide-binding</keyword>
<comment type="caution">
    <text evidence="12">The sequence shown here is derived from an EMBL/GenBank/DDBJ whole genome shotgun (WGS) entry which is preliminary data.</text>
</comment>
<dbReference type="PANTHER" id="PTHR12586">
    <property type="entry name" value="CDP-DIACYLGLYCEROL--SERINE O-PHOSPHATIDYLTRANSFERASE"/>
    <property type="match status" value="1"/>
</dbReference>
<evidence type="ECO:0000256" key="5">
    <source>
        <dbReference type="ARBA" id="ARBA00022737"/>
    </source>
</evidence>
<reference evidence="12" key="2">
    <citation type="submission" date="2021-01" db="EMBL/GenBank/DDBJ databases">
        <authorList>
            <person name="Schikora-Tamarit M.A."/>
        </authorList>
    </citation>
    <scope>NUCLEOTIDE SEQUENCE</scope>
    <source>
        <strain evidence="12">NCAIM Y.01608</strain>
    </source>
</reference>
<name>A0A9P8P3E8_9ASCO</name>
<evidence type="ECO:0000259" key="11">
    <source>
        <dbReference type="SMART" id="SM00155"/>
    </source>
</evidence>
<comment type="subcellular location">
    <subcellularLocation>
        <location evidence="10">Mitochondrion</location>
    </subcellularLocation>
</comment>
<keyword evidence="8 10" id="KW-1208">Phospholipid metabolism</keyword>
<dbReference type="Gene3D" id="3.30.870.10">
    <property type="entry name" value="Endonuclease Chain A"/>
    <property type="match status" value="2"/>
</dbReference>
<keyword evidence="7 10" id="KW-0594">Phospholipid biosynthesis</keyword>
<gene>
    <name evidence="12" type="ORF">OGATHE_003315</name>
</gene>
<dbReference type="EMBL" id="JAEUBD010001178">
    <property type="protein sequence ID" value="KAH3664500.1"/>
    <property type="molecule type" value="Genomic_DNA"/>
</dbReference>
<comment type="function">
    <text evidence="10">Functions in the biosynthesis of the anionic phospholipids phosphatidylglycerol and cardiolipin.</text>
</comment>
<keyword evidence="3 10" id="KW-0444">Lipid biosynthesis</keyword>
<reference evidence="12" key="1">
    <citation type="journal article" date="2021" name="Open Biol.">
        <title>Shared evolutionary footprints suggest mitochondrial oxidative damage underlies multiple complex I losses in fungi.</title>
        <authorList>
            <person name="Schikora-Tamarit M.A."/>
            <person name="Marcet-Houben M."/>
            <person name="Nosek J."/>
            <person name="Gabaldon T."/>
        </authorList>
    </citation>
    <scope>NUCLEOTIDE SEQUENCE</scope>
    <source>
        <strain evidence="12">NCAIM Y.01608</strain>
    </source>
</reference>
<evidence type="ECO:0000256" key="4">
    <source>
        <dbReference type="ARBA" id="ARBA00022679"/>
    </source>
</evidence>
<dbReference type="InterPro" id="IPR025202">
    <property type="entry name" value="PLD-like_dom"/>
</dbReference>
<keyword evidence="6 10" id="KW-0443">Lipid metabolism</keyword>
<accession>A0A9P8P3E8</accession>
<sequence>MLLLSSLFQKIRTYSTKVENPRLRNYDTFNPTLRATIQQLDAISPRFELAKNQLEILYHPADFYNLLKQKIKSAENRIFLSSLYIGKTQHELVECLQDSLSEKPELKVDILVDYLRSTRESPNPSPASLLAPLVEQFGKERVNIRFYHTPHLSGIKKALLPKRINEGWGLQHMKICGFDKEVVLTGANLSEDYFTNRQDRYYLFKNAPLADYYFGLQKAVSSISYQLVPSKTSEKYTLEWPSSNFASEPHLNVERFIKESTRLVQPLLRSPVTRPEYLDDPEIIVYPVSSLKPIMNPDRSTEKPAILRLLTLLNDPDVKWAFTAGYFNIHPEISSRFIESHAQGTVITAAPEANSFYKSKGISKYLPDAYLYKAQLFLDQVRRKDCVRLLEWRNGIVNTPTGWSYHAKGLWLSLSGENMPSITVIGSSNYTRRAYALDLETNAVVITKNKSVKEQMAKELENLTSHTTQLSDFSHRHISPGVKIASTILSQML</sequence>
<dbReference type="InterPro" id="IPR001736">
    <property type="entry name" value="PLipase_D/transphosphatidylase"/>
</dbReference>
<evidence type="ECO:0000256" key="6">
    <source>
        <dbReference type="ARBA" id="ARBA00023098"/>
    </source>
</evidence>
<keyword evidence="10" id="KW-0067">ATP-binding</keyword>
<keyword evidence="5" id="KW-0677">Repeat</keyword>
<dbReference type="SUPFAM" id="SSF56024">
    <property type="entry name" value="Phospholipase D/nuclease"/>
    <property type="match status" value="2"/>
</dbReference>
<keyword evidence="10" id="KW-0496">Mitochondrion</keyword>
<dbReference type="InterPro" id="IPR016270">
    <property type="entry name" value="PGS1"/>
</dbReference>
<dbReference type="Pfam" id="PF13091">
    <property type="entry name" value="PLDc_2"/>
    <property type="match status" value="1"/>
</dbReference>
<dbReference type="SMART" id="SM00155">
    <property type="entry name" value="PLDc"/>
    <property type="match status" value="2"/>
</dbReference>
<dbReference type="PIRSF" id="PIRSF000850">
    <property type="entry name" value="Phospholipase_D_PSS"/>
    <property type="match status" value="1"/>
</dbReference>
<dbReference type="GO" id="GO:0005524">
    <property type="term" value="F:ATP binding"/>
    <property type="evidence" value="ECO:0007669"/>
    <property type="project" value="UniProtKB-KW"/>
</dbReference>
<feature type="domain" description="PLD phosphodiesterase" evidence="11">
    <location>
        <begin position="167"/>
        <end position="193"/>
    </location>
</feature>
<evidence type="ECO:0000256" key="8">
    <source>
        <dbReference type="ARBA" id="ARBA00023264"/>
    </source>
</evidence>
<proteinExistence type="inferred from homology"/>
<evidence type="ECO:0000313" key="13">
    <source>
        <dbReference type="Proteomes" id="UP000788993"/>
    </source>
</evidence>
<evidence type="ECO:0000256" key="1">
    <source>
        <dbReference type="ARBA" id="ARBA00005042"/>
    </source>
</evidence>
<evidence type="ECO:0000256" key="9">
    <source>
        <dbReference type="ARBA" id="ARBA00048586"/>
    </source>
</evidence>
<dbReference type="CDD" id="cd09137">
    <property type="entry name" value="PLDc_PGS1_euk_2"/>
    <property type="match status" value="1"/>
</dbReference>
<organism evidence="12 13">
    <name type="scientific">Ogataea polymorpha</name>
    <dbReference type="NCBI Taxonomy" id="460523"/>
    <lineage>
        <taxon>Eukaryota</taxon>
        <taxon>Fungi</taxon>
        <taxon>Dikarya</taxon>
        <taxon>Ascomycota</taxon>
        <taxon>Saccharomycotina</taxon>
        <taxon>Pichiomycetes</taxon>
        <taxon>Pichiales</taxon>
        <taxon>Pichiaceae</taxon>
        <taxon>Ogataea</taxon>
    </lineage>
</organism>
<comment type="catalytic activity">
    <reaction evidence="9 10">
        <text>a CDP-1,2-diacyl-sn-glycerol + sn-glycerol 3-phosphate = a 1,2-diacyl-sn-glycero-3-phospho-(1'-sn-glycero-3'-phosphate) + CMP + H(+)</text>
        <dbReference type="Rhea" id="RHEA:12593"/>
        <dbReference type="ChEBI" id="CHEBI:15378"/>
        <dbReference type="ChEBI" id="CHEBI:57597"/>
        <dbReference type="ChEBI" id="CHEBI:58332"/>
        <dbReference type="ChEBI" id="CHEBI:60110"/>
        <dbReference type="ChEBI" id="CHEBI:60377"/>
        <dbReference type="EC" id="2.7.8.5"/>
    </reaction>
</comment>
<comment type="pathway">
    <text evidence="1 10">Phospholipid metabolism; phosphatidylglycerol biosynthesis; phosphatidylglycerol from CDP-diacylglycerol: step 1/2.</text>
</comment>
<dbReference type="GO" id="GO:0032049">
    <property type="term" value="P:cardiolipin biosynthetic process"/>
    <property type="evidence" value="ECO:0007669"/>
    <property type="project" value="InterPro"/>
</dbReference>
<dbReference type="Proteomes" id="UP000788993">
    <property type="component" value="Unassembled WGS sequence"/>
</dbReference>
<protein>
    <recommendedName>
        <fullName evidence="10">CDP-diacylglycerol--glycerol-3-phosphate 3-phosphatidyltransferase</fullName>
        <ecNumber evidence="10">2.7.8.5</ecNumber>
    </recommendedName>
</protein>
<keyword evidence="4 10" id="KW-0808">Transferase</keyword>
<comment type="similarity">
    <text evidence="2 10">Belongs to the CDP-alcohol phosphatidyltransferase class-II family.</text>
</comment>
<dbReference type="EC" id="2.7.8.5" evidence="10"/>
<dbReference type="GO" id="GO:0005739">
    <property type="term" value="C:mitochondrion"/>
    <property type="evidence" value="ECO:0007669"/>
    <property type="project" value="UniProtKB-SubCell"/>
</dbReference>